<feature type="transmembrane region" description="Helical" evidence="8">
    <location>
        <begin position="76"/>
        <end position="95"/>
    </location>
</feature>
<dbReference type="GO" id="GO:0042910">
    <property type="term" value="F:xenobiotic transmembrane transporter activity"/>
    <property type="evidence" value="ECO:0007669"/>
    <property type="project" value="InterPro"/>
</dbReference>
<keyword evidence="5 8" id="KW-0812">Transmembrane</keyword>
<evidence type="ECO:0000256" key="3">
    <source>
        <dbReference type="ARBA" id="ARBA00022448"/>
    </source>
</evidence>
<feature type="transmembrane region" description="Helical" evidence="8">
    <location>
        <begin position="367"/>
        <end position="388"/>
    </location>
</feature>
<evidence type="ECO:0000256" key="8">
    <source>
        <dbReference type="RuleBase" id="RU365088"/>
    </source>
</evidence>
<dbReference type="GO" id="GO:0005886">
    <property type="term" value="C:plasma membrane"/>
    <property type="evidence" value="ECO:0007669"/>
    <property type="project" value="UniProtKB-SubCell"/>
</dbReference>
<feature type="transmembrane region" description="Helical" evidence="8">
    <location>
        <begin position="210"/>
        <end position="234"/>
    </location>
</feature>
<dbReference type="InterPro" id="IPR011701">
    <property type="entry name" value="MFS"/>
</dbReference>
<feature type="transmembrane region" description="Helical" evidence="8">
    <location>
        <begin position="45"/>
        <end position="64"/>
    </location>
</feature>
<dbReference type="NCBIfam" id="TIGR00710">
    <property type="entry name" value="efflux_Bcr_CflA"/>
    <property type="match status" value="1"/>
</dbReference>
<dbReference type="AlphaFoldDB" id="A0A1M6IA81"/>
<feature type="transmembrane region" description="Helical" evidence="8">
    <location>
        <begin position="161"/>
        <end position="181"/>
    </location>
</feature>
<dbReference type="CDD" id="cd17320">
    <property type="entry name" value="MFS_MdfA_MDR_like"/>
    <property type="match status" value="1"/>
</dbReference>
<proteinExistence type="inferred from homology"/>
<evidence type="ECO:0000256" key="4">
    <source>
        <dbReference type="ARBA" id="ARBA00022475"/>
    </source>
</evidence>
<keyword evidence="7 8" id="KW-0472">Membrane</keyword>
<comment type="subcellular location">
    <subcellularLocation>
        <location evidence="8">Cell inner membrane</location>
        <topology evidence="8">Multi-pass membrane protein</topology>
    </subcellularLocation>
    <subcellularLocation>
        <location evidence="1">Cell membrane</location>
        <topology evidence="1">Multi-pass membrane protein</topology>
    </subcellularLocation>
</comment>
<evidence type="ECO:0000256" key="7">
    <source>
        <dbReference type="ARBA" id="ARBA00023136"/>
    </source>
</evidence>
<dbReference type="InterPro" id="IPR020846">
    <property type="entry name" value="MFS_dom"/>
</dbReference>
<comment type="caution">
    <text evidence="8">Lacks conserved residue(s) required for the propagation of feature annotation.</text>
</comment>
<comment type="similarity">
    <text evidence="2 8">Belongs to the major facilitator superfamily. Bcr/CmlA family.</text>
</comment>
<organism evidence="10 11">
    <name type="scientific">Shimia gijangensis</name>
    <dbReference type="NCBI Taxonomy" id="1470563"/>
    <lineage>
        <taxon>Bacteria</taxon>
        <taxon>Pseudomonadati</taxon>
        <taxon>Pseudomonadota</taxon>
        <taxon>Alphaproteobacteria</taxon>
        <taxon>Rhodobacterales</taxon>
        <taxon>Roseobacteraceae</taxon>
    </lineage>
</organism>
<evidence type="ECO:0000256" key="5">
    <source>
        <dbReference type="ARBA" id="ARBA00022692"/>
    </source>
</evidence>
<dbReference type="PRINTS" id="PR01036">
    <property type="entry name" value="TCRTETB"/>
</dbReference>
<evidence type="ECO:0000313" key="10">
    <source>
        <dbReference type="EMBL" id="SHJ31316.1"/>
    </source>
</evidence>
<dbReference type="InterPro" id="IPR036259">
    <property type="entry name" value="MFS_trans_sf"/>
</dbReference>
<accession>A0A1M6IA81</accession>
<keyword evidence="11" id="KW-1185">Reference proteome</keyword>
<dbReference type="STRING" id="1470563.SAMN05444000_10740"/>
<feature type="transmembrane region" description="Helical" evidence="8">
    <location>
        <begin position="246"/>
        <end position="264"/>
    </location>
</feature>
<feature type="transmembrane region" description="Helical" evidence="8">
    <location>
        <begin position="338"/>
        <end position="361"/>
    </location>
</feature>
<keyword evidence="4" id="KW-1003">Cell membrane</keyword>
<feature type="domain" description="Major facilitator superfamily (MFS) profile" evidence="9">
    <location>
        <begin position="10"/>
        <end position="392"/>
    </location>
</feature>
<dbReference type="PROSITE" id="PS50850">
    <property type="entry name" value="MFS"/>
    <property type="match status" value="1"/>
</dbReference>
<dbReference type="OrthoDB" id="9800416at2"/>
<keyword evidence="8" id="KW-0997">Cell inner membrane</keyword>
<dbReference type="EMBL" id="FQZQ01000007">
    <property type="protein sequence ID" value="SHJ31316.1"/>
    <property type="molecule type" value="Genomic_DNA"/>
</dbReference>
<evidence type="ECO:0000256" key="6">
    <source>
        <dbReference type="ARBA" id="ARBA00022989"/>
    </source>
</evidence>
<evidence type="ECO:0000256" key="2">
    <source>
        <dbReference type="ARBA" id="ARBA00006236"/>
    </source>
</evidence>
<feature type="transmembrane region" description="Helical" evidence="8">
    <location>
        <begin position="305"/>
        <end position="326"/>
    </location>
</feature>
<evidence type="ECO:0000313" key="11">
    <source>
        <dbReference type="Proteomes" id="UP000183982"/>
    </source>
</evidence>
<feature type="transmembrane region" description="Helical" evidence="8">
    <location>
        <begin position="133"/>
        <end position="155"/>
    </location>
</feature>
<feature type="transmembrane region" description="Helical" evidence="8">
    <location>
        <begin position="101"/>
        <end position="121"/>
    </location>
</feature>
<dbReference type="PANTHER" id="PTHR43124">
    <property type="entry name" value="PURINE EFFLUX PUMP PBUE"/>
    <property type="match status" value="1"/>
</dbReference>
<dbReference type="Gene3D" id="1.20.1720.10">
    <property type="entry name" value="Multidrug resistance protein D"/>
    <property type="match status" value="1"/>
</dbReference>
<feature type="transmembrane region" description="Helical" evidence="8">
    <location>
        <begin position="276"/>
        <end position="299"/>
    </location>
</feature>
<gene>
    <name evidence="10" type="ORF">SAMN05444000_10740</name>
</gene>
<protein>
    <recommendedName>
        <fullName evidence="8">Bcr/CflA family efflux transporter</fullName>
    </recommendedName>
</protein>
<keyword evidence="3 8" id="KW-0813">Transport</keyword>
<dbReference type="PANTHER" id="PTHR43124:SF3">
    <property type="entry name" value="CHLORAMPHENICOL EFFLUX PUMP RV0191"/>
    <property type="match status" value="1"/>
</dbReference>
<evidence type="ECO:0000259" key="9">
    <source>
        <dbReference type="PROSITE" id="PS50850"/>
    </source>
</evidence>
<evidence type="ECO:0000256" key="1">
    <source>
        <dbReference type="ARBA" id="ARBA00004651"/>
    </source>
</evidence>
<dbReference type="InterPro" id="IPR004812">
    <property type="entry name" value="Efflux_drug-R_Bcr/CmlA"/>
</dbReference>
<dbReference type="SUPFAM" id="SSF103473">
    <property type="entry name" value="MFS general substrate transporter"/>
    <property type="match status" value="1"/>
</dbReference>
<dbReference type="Proteomes" id="UP000183982">
    <property type="component" value="Unassembled WGS sequence"/>
</dbReference>
<dbReference type="Pfam" id="PF07690">
    <property type="entry name" value="MFS_1"/>
    <property type="match status" value="1"/>
</dbReference>
<reference evidence="11" key="1">
    <citation type="submission" date="2016-11" db="EMBL/GenBank/DDBJ databases">
        <authorList>
            <person name="Varghese N."/>
            <person name="Submissions S."/>
        </authorList>
    </citation>
    <scope>NUCLEOTIDE SEQUENCE [LARGE SCALE GENOMIC DNA]</scope>
    <source>
        <strain evidence="11">DSM 100564</strain>
    </source>
</reference>
<dbReference type="GO" id="GO:1990961">
    <property type="term" value="P:xenobiotic detoxification by transmembrane export across the plasma membrane"/>
    <property type="evidence" value="ECO:0007669"/>
    <property type="project" value="InterPro"/>
</dbReference>
<keyword evidence="6 8" id="KW-1133">Transmembrane helix</keyword>
<name>A0A1M6IA81_9RHOB</name>
<sequence>MLGAAQTPPRMATLILLTAISILTLNMFLPSLAHMADDFGVDYALVNLTVAGYLAVTSVLQLIFGPLSDRYGRRPVLLVGLVLFCLASLGCLLAQDFWWFLTFRVLQGAVISGSVLSRAVVRDIAPPQQAASILGYIAMVMAIAPFLGPSFGGLLDQWFGWRASFLAFSFMGVGLLALVWVDLGETNLTPSETFTKQFLAYPELIRSRRFWGYSLCLAFSVGAFYSFLGGAALVSTTEFDLTTAQLGLGMGSITGGFAFGNFLSGRLSTRFSLTTMMIIGRLTACAGLLAGLLFVLIGVVEVPTYFGAVVLVGMGNGLTLPAANAGSMSVRPRLAGSASGLSGALMMAGGAALTSLAGTLLSPGNAAWLLLVIMLISSFAGLLAALYVRRIDLHEGAPY</sequence>
<dbReference type="InterPro" id="IPR050189">
    <property type="entry name" value="MFS_Efflux_Transporters"/>
</dbReference>